<reference evidence="3 4" key="1">
    <citation type="journal article" date="2019" name="Genome Biol. Evol.">
        <title>Insights into the evolution of the New World diploid cottons (Gossypium, subgenus Houzingenia) based on genome sequencing.</title>
        <authorList>
            <person name="Grover C.E."/>
            <person name="Arick M.A. 2nd"/>
            <person name="Thrash A."/>
            <person name="Conover J.L."/>
            <person name="Sanders W.S."/>
            <person name="Peterson D.G."/>
            <person name="Frelichowski J.E."/>
            <person name="Scheffler J.A."/>
            <person name="Scheffler B.E."/>
            <person name="Wendel J.F."/>
        </authorList>
    </citation>
    <scope>NUCLEOTIDE SEQUENCE [LARGE SCALE GENOMIC DNA]</scope>
    <source>
        <strain evidence="3">27</strain>
        <tissue evidence="3">Leaf</tissue>
    </source>
</reference>
<keyword evidence="2" id="KW-0812">Transmembrane</keyword>
<feature type="transmembrane region" description="Helical" evidence="2">
    <location>
        <begin position="80"/>
        <end position="103"/>
    </location>
</feature>
<keyword evidence="2" id="KW-1133">Transmembrane helix</keyword>
<dbReference type="PANTHER" id="PTHR10801:SF0">
    <property type="entry name" value="DELTA(24)-STEROL REDUCTASE"/>
    <property type="match status" value="1"/>
</dbReference>
<keyword evidence="2" id="KW-0472">Membrane</keyword>
<name>A0A7J8RHT7_GOSDV</name>
<sequence length="186" mass="21062">MAFQPYCPVDCDPGETLEGSHGLSEWRRPPTMARGPVTAEIQNYFSLFCLFAICFCCLLLLGFFSCCMLLVLVVRFGFGLFGLFNFGSGSVFILCVVLIGIWAEVYPIWLCPHRLFKLPIKTMVYPEPGFKHHCRQGDTSYARMFTGMGPVLRGEVFDGAEAVSKMEQWLIENHSFQQQYAVSELK</sequence>
<dbReference type="Proteomes" id="UP000593561">
    <property type="component" value="Unassembled WGS sequence"/>
</dbReference>
<evidence type="ECO:0000313" key="3">
    <source>
        <dbReference type="EMBL" id="MBA0613408.1"/>
    </source>
</evidence>
<organism evidence="3 4">
    <name type="scientific">Gossypium davidsonii</name>
    <name type="common">Davidson's cotton</name>
    <name type="synonym">Gossypium klotzschianum subsp. davidsonii</name>
    <dbReference type="NCBI Taxonomy" id="34287"/>
    <lineage>
        <taxon>Eukaryota</taxon>
        <taxon>Viridiplantae</taxon>
        <taxon>Streptophyta</taxon>
        <taxon>Embryophyta</taxon>
        <taxon>Tracheophyta</taxon>
        <taxon>Spermatophyta</taxon>
        <taxon>Magnoliopsida</taxon>
        <taxon>eudicotyledons</taxon>
        <taxon>Gunneridae</taxon>
        <taxon>Pentapetalae</taxon>
        <taxon>rosids</taxon>
        <taxon>malvids</taxon>
        <taxon>Malvales</taxon>
        <taxon>Malvaceae</taxon>
        <taxon>Malvoideae</taxon>
        <taxon>Gossypium</taxon>
    </lineage>
</organism>
<comment type="caution">
    <text evidence="3">The sequence shown here is derived from an EMBL/GenBank/DDBJ whole genome shotgun (WGS) entry which is preliminary data.</text>
</comment>
<proteinExistence type="predicted"/>
<accession>A0A7J8RHT7</accession>
<dbReference type="GO" id="GO:0016628">
    <property type="term" value="F:oxidoreductase activity, acting on the CH-CH group of donors, NAD or NADP as acceptor"/>
    <property type="evidence" value="ECO:0007669"/>
    <property type="project" value="TreeGrafter"/>
</dbReference>
<dbReference type="InterPro" id="IPR040165">
    <property type="entry name" value="Diminuto-like"/>
</dbReference>
<evidence type="ECO:0000313" key="4">
    <source>
        <dbReference type="Proteomes" id="UP000593561"/>
    </source>
</evidence>
<gene>
    <name evidence="3" type="ORF">Godav_013847</name>
</gene>
<keyword evidence="1" id="KW-0560">Oxidoreductase</keyword>
<dbReference type="AlphaFoldDB" id="A0A7J8RHT7"/>
<protein>
    <submittedName>
        <fullName evidence="3">Uncharacterized protein</fullName>
    </submittedName>
</protein>
<evidence type="ECO:0000256" key="2">
    <source>
        <dbReference type="SAM" id="Phobius"/>
    </source>
</evidence>
<dbReference type="GO" id="GO:0008202">
    <property type="term" value="P:steroid metabolic process"/>
    <property type="evidence" value="ECO:0007669"/>
    <property type="project" value="TreeGrafter"/>
</dbReference>
<dbReference type="GO" id="GO:0016020">
    <property type="term" value="C:membrane"/>
    <property type="evidence" value="ECO:0007669"/>
    <property type="project" value="TreeGrafter"/>
</dbReference>
<evidence type="ECO:0000256" key="1">
    <source>
        <dbReference type="ARBA" id="ARBA00023002"/>
    </source>
</evidence>
<dbReference type="PANTHER" id="PTHR10801">
    <property type="entry name" value="24-DEHYDROCHOLESTEROL REDUCTASE"/>
    <property type="match status" value="1"/>
</dbReference>
<feature type="transmembrane region" description="Helical" evidence="2">
    <location>
        <begin position="44"/>
        <end position="73"/>
    </location>
</feature>
<dbReference type="EMBL" id="JABFAC010000005">
    <property type="protein sequence ID" value="MBA0613408.1"/>
    <property type="molecule type" value="Genomic_DNA"/>
</dbReference>
<keyword evidence="4" id="KW-1185">Reference proteome</keyword>
<dbReference type="GO" id="GO:0005737">
    <property type="term" value="C:cytoplasm"/>
    <property type="evidence" value="ECO:0007669"/>
    <property type="project" value="TreeGrafter"/>
</dbReference>